<reference evidence="3" key="1">
    <citation type="submission" date="2022-12" db="EMBL/GenBank/DDBJ databases">
        <title>Clostridium sp. nov., isolated from industrial wastewater.</title>
        <authorList>
            <person name="Jiayan W."/>
        </authorList>
    </citation>
    <scope>NUCLEOTIDE SEQUENCE</scope>
    <source>
        <strain evidence="3">ZC22-4</strain>
    </source>
</reference>
<evidence type="ECO:0000313" key="4">
    <source>
        <dbReference type="Proteomes" id="UP001144612"/>
    </source>
</evidence>
<feature type="domain" description="Staygreen protein" evidence="2">
    <location>
        <begin position="4"/>
        <end position="146"/>
    </location>
</feature>
<accession>A0ABT4DCM5</accession>
<dbReference type="EMBL" id="JAPQFJ010000019">
    <property type="protein sequence ID" value="MCY6960037.1"/>
    <property type="molecule type" value="Genomic_DNA"/>
</dbReference>
<protein>
    <submittedName>
        <fullName evidence="3">Staygreen family protein</fullName>
    </submittedName>
</protein>
<dbReference type="InterPro" id="IPR024438">
    <property type="entry name" value="Staygreen"/>
</dbReference>
<keyword evidence="4" id="KW-1185">Reference proteome</keyword>
<name>A0ABT4DCM5_9CLOT</name>
<comment type="caution">
    <text evidence="3">The sequence shown here is derived from an EMBL/GenBank/DDBJ whole genome shotgun (WGS) entry which is preliminary data.</text>
</comment>
<sequence>MGRLNPEKLFVEFKPGVTFIEPIVPRKYTLTHSDITAELFLTIGLVYDYEKINPMRDEVLGEWMDLDNKYFFNIYLYVGQFTPKVVAIRNKIFRKELPLAIEAIRYGDRKFFDVHKELDNVPIIVYFNSAIPYYNRVENWGTFSEYK</sequence>
<evidence type="ECO:0000259" key="2">
    <source>
        <dbReference type="Pfam" id="PF12638"/>
    </source>
</evidence>
<gene>
    <name evidence="3" type="ORF">OW729_15560</name>
</gene>
<dbReference type="RefSeq" id="WP_268062474.1">
    <property type="nucleotide sequence ID" value="NZ_JAPQFJ010000019.1"/>
</dbReference>
<dbReference type="PANTHER" id="PTHR31750">
    <property type="entry name" value="PROTEIN STAY-GREEN 1, CHLOROPLASTIC-RELATED"/>
    <property type="match status" value="1"/>
</dbReference>
<proteinExistence type="predicted"/>
<evidence type="ECO:0000256" key="1">
    <source>
        <dbReference type="ARBA" id="ARBA00022946"/>
    </source>
</evidence>
<evidence type="ECO:0000313" key="3">
    <source>
        <dbReference type="EMBL" id="MCY6960037.1"/>
    </source>
</evidence>
<dbReference type="Proteomes" id="UP001144612">
    <property type="component" value="Unassembled WGS sequence"/>
</dbReference>
<keyword evidence="1" id="KW-0809">Transit peptide</keyword>
<organism evidence="3 4">
    <name type="scientific">Clostridium brassicae</name>
    <dbReference type="NCBI Taxonomy" id="2999072"/>
    <lineage>
        <taxon>Bacteria</taxon>
        <taxon>Bacillati</taxon>
        <taxon>Bacillota</taxon>
        <taxon>Clostridia</taxon>
        <taxon>Eubacteriales</taxon>
        <taxon>Clostridiaceae</taxon>
        <taxon>Clostridium</taxon>
    </lineage>
</organism>
<dbReference type="Pfam" id="PF12638">
    <property type="entry name" value="Staygreen"/>
    <property type="match status" value="1"/>
</dbReference>
<dbReference type="PANTHER" id="PTHR31750:SF4">
    <property type="entry name" value="LP06106P"/>
    <property type="match status" value="1"/>
</dbReference>